<gene>
    <name evidence="10" type="primary">murF</name>
    <name evidence="15" type="ORF">SAMN05216387_101132</name>
</gene>
<comment type="catalytic activity">
    <reaction evidence="10 11">
        <text>D-alanyl-D-alanine + UDP-N-acetyl-alpha-D-muramoyl-L-alanyl-gamma-D-glutamyl-meso-2,6-diaminopimelate + ATP = UDP-N-acetyl-alpha-D-muramoyl-L-alanyl-gamma-D-glutamyl-meso-2,6-diaminopimeloyl-D-alanyl-D-alanine + ADP + phosphate + H(+)</text>
        <dbReference type="Rhea" id="RHEA:28374"/>
        <dbReference type="ChEBI" id="CHEBI:15378"/>
        <dbReference type="ChEBI" id="CHEBI:30616"/>
        <dbReference type="ChEBI" id="CHEBI:43474"/>
        <dbReference type="ChEBI" id="CHEBI:57822"/>
        <dbReference type="ChEBI" id="CHEBI:61386"/>
        <dbReference type="ChEBI" id="CHEBI:83905"/>
        <dbReference type="ChEBI" id="CHEBI:456216"/>
        <dbReference type="EC" id="6.3.2.10"/>
    </reaction>
</comment>
<sequence>MMSVQDAARAVHGKWSGDDVYFTGVSTDSRTVGHDDLFIALIGDTFDGHDFIAEVKEKGAVAAMVCHEFQARVSEPRLPLIEVENTRLGLGQLAAYWRGQFNIPMVAVTGSNGKTTVKEMIACILRHAAGTTAQAGGPDKVLATEGNLNNDIGMPLMLLRLRERHCYAVIEMGMNHAGEISYLTRLAKPDVALITNAGAAHVEGLVSVEAVARAKGEIFEGLDACGTAVLNADDFHAPLWRKLAGNRKIVEFGIEGFPDVSARYQLDFFSTRMTLILPDEAQDVVLQVPGEHNVRNALAAAAASVALGVGVKAIVSGLSAFSGVKGRMQKKQGLHGATVIDDSYNANPESVRAALSVLARARGKKILILGDMGELGDGARVFHERIGVESRLAAIDKLFTLGELSAYAASSFGAGARHFERMEELLPEVQELLAPDVTLLIKGSRFMKMERVVKSIES</sequence>
<dbReference type="STRING" id="1233.SAMN05216387_101132"/>
<dbReference type="EC" id="6.3.2.10" evidence="10 11"/>
<evidence type="ECO:0000256" key="5">
    <source>
        <dbReference type="ARBA" id="ARBA00022840"/>
    </source>
</evidence>
<dbReference type="Gene3D" id="3.40.1190.10">
    <property type="entry name" value="Mur-like, catalytic domain"/>
    <property type="match status" value="1"/>
</dbReference>
<dbReference type="Pfam" id="PF08245">
    <property type="entry name" value="Mur_ligase_M"/>
    <property type="match status" value="1"/>
</dbReference>
<evidence type="ECO:0000256" key="10">
    <source>
        <dbReference type="HAMAP-Rule" id="MF_02019"/>
    </source>
</evidence>
<evidence type="ECO:0000256" key="7">
    <source>
        <dbReference type="ARBA" id="ARBA00022984"/>
    </source>
</evidence>
<dbReference type="NCBIfam" id="TIGR01143">
    <property type="entry name" value="murF"/>
    <property type="match status" value="1"/>
</dbReference>
<evidence type="ECO:0000256" key="1">
    <source>
        <dbReference type="ARBA" id="ARBA00022490"/>
    </source>
</evidence>
<feature type="binding site" evidence="10">
    <location>
        <begin position="110"/>
        <end position="116"/>
    </location>
    <ligand>
        <name>ATP</name>
        <dbReference type="ChEBI" id="CHEBI:30616"/>
    </ligand>
</feature>
<keyword evidence="5 10" id="KW-0067">ATP-binding</keyword>
<feature type="domain" description="Mur ligase C-terminal" evidence="13">
    <location>
        <begin position="326"/>
        <end position="445"/>
    </location>
</feature>
<dbReference type="InterPro" id="IPR051046">
    <property type="entry name" value="MurCDEF_CellWall_CoF430Synth"/>
</dbReference>
<evidence type="ECO:0000256" key="2">
    <source>
        <dbReference type="ARBA" id="ARBA00022598"/>
    </source>
</evidence>
<dbReference type="InterPro" id="IPR036565">
    <property type="entry name" value="Mur-like_cat_sf"/>
</dbReference>
<keyword evidence="2 10" id="KW-0436">Ligase</keyword>
<dbReference type="GO" id="GO:0047480">
    <property type="term" value="F:UDP-N-acetylmuramoyl-tripeptide-D-alanyl-D-alanine ligase activity"/>
    <property type="evidence" value="ECO:0007669"/>
    <property type="project" value="UniProtKB-UniRule"/>
</dbReference>
<evidence type="ECO:0000256" key="3">
    <source>
        <dbReference type="ARBA" id="ARBA00022618"/>
    </source>
</evidence>
<dbReference type="GO" id="GO:0008766">
    <property type="term" value="F:UDP-N-acetylmuramoylalanyl-D-glutamyl-2,6-diaminopimelate-D-alanyl-D-alanine ligase activity"/>
    <property type="evidence" value="ECO:0007669"/>
    <property type="project" value="RHEA"/>
</dbReference>
<keyword evidence="3 10" id="KW-0132">Cell division</keyword>
<keyword evidence="6 10" id="KW-0133">Cell shape</keyword>
<keyword evidence="8 10" id="KW-0131">Cell cycle</keyword>
<comment type="pathway">
    <text evidence="10 11">Cell wall biogenesis; peptidoglycan biosynthesis.</text>
</comment>
<comment type="similarity">
    <text evidence="10">Belongs to the MurCDEF family. MurF subfamily.</text>
</comment>
<keyword evidence="4 10" id="KW-0547">Nucleotide-binding</keyword>
<evidence type="ECO:0000256" key="11">
    <source>
        <dbReference type="RuleBase" id="RU004136"/>
    </source>
</evidence>
<dbReference type="SUPFAM" id="SSF63418">
    <property type="entry name" value="MurE/MurF N-terminal domain"/>
    <property type="match status" value="1"/>
</dbReference>
<dbReference type="Pfam" id="PF02875">
    <property type="entry name" value="Mur_ligase_C"/>
    <property type="match status" value="1"/>
</dbReference>
<keyword evidence="1 10" id="KW-0963">Cytoplasm</keyword>
<proteinExistence type="inferred from homology"/>
<dbReference type="GO" id="GO:0051301">
    <property type="term" value="P:cell division"/>
    <property type="evidence" value="ECO:0007669"/>
    <property type="project" value="UniProtKB-KW"/>
</dbReference>
<dbReference type="InterPro" id="IPR013221">
    <property type="entry name" value="Mur_ligase_cen"/>
</dbReference>
<evidence type="ECO:0000313" key="15">
    <source>
        <dbReference type="EMBL" id="SEK31435.1"/>
    </source>
</evidence>
<comment type="function">
    <text evidence="10 11">Involved in cell wall formation. Catalyzes the final step in the synthesis of UDP-N-acetylmuramoyl-pentapeptide, the precursor of murein.</text>
</comment>
<dbReference type="InterPro" id="IPR036615">
    <property type="entry name" value="Mur_ligase_C_dom_sf"/>
</dbReference>
<dbReference type="InterPro" id="IPR005863">
    <property type="entry name" value="UDP-N-AcMur_synth"/>
</dbReference>
<dbReference type="Gene3D" id="3.40.1390.10">
    <property type="entry name" value="MurE/MurF, N-terminal domain"/>
    <property type="match status" value="1"/>
</dbReference>
<dbReference type="GO" id="GO:0005737">
    <property type="term" value="C:cytoplasm"/>
    <property type="evidence" value="ECO:0007669"/>
    <property type="project" value="UniProtKB-SubCell"/>
</dbReference>
<dbReference type="PANTHER" id="PTHR43024:SF1">
    <property type="entry name" value="UDP-N-ACETYLMURAMOYL-TRIPEPTIDE--D-ALANYL-D-ALANINE LIGASE"/>
    <property type="match status" value="1"/>
</dbReference>
<evidence type="ECO:0000256" key="8">
    <source>
        <dbReference type="ARBA" id="ARBA00023306"/>
    </source>
</evidence>
<organism evidence="15 16">
    <name type="scientific">Nitrosovibrio tenuis</name>
    <dbReference type="NCBI Taxonomy" id="1233"/>
    <lineage>
        <taxon>Bacteria</taxon>
        <taxon>Pseudomonadati</taxon>
        <taxon>Pseudomonadota</taxon>
        <taxon>Betaproteobacteria</taxon>
        <taxon>Nitrosomonadales</taxon>
        <taxon>Nitrosomonadaceae</taxon>
        <taxon>Nitrosovibrio</taxon>
    </lineage>
</organism>
<evidence type="ECO:0000259" key="12">
    <source>
        <dbReference type="Pfam" id="PF01225"/>
    </source>
</evidence>
<evidence type="ECO:0000313" key="16">
    <source>
        <dbReference type="Proteomes" id="UP000198620"/>
    </source>
</evidence>
<dbReference type="RefSeq" id="WP_177171728.1">
    <property type="nucleotide sequence ID" value="NZ_FOBH01000001.1"/>
</dbReference>
<evidence type="ECO:0000256" key="9">
    <source>
        <dbReference type="ARBA" id="ARBA00023316"/>
    </source>
</evidence>
<evidence type="ECO:0000259" key="13">
    <source>
        <dbReference type="Pfam" id="PF02875"/>
    </source>
</evidence>
<dbReference type="InterPro" id="IPR000713">
    <property type="entry name" value="Mur_ligase_N"/>
</dbReference>
<feature type="domain" description="Mur ligase central" evidence="14">
    <location>
        <begin position="108"/>
        <end position="303"/>
    </location>
</feature>
<keyword evidence="16" id="KW-1185">Reference proteome</keyword>
<dbReference type="Pfam" id="PF01225">
    <property type="entry name" value="Mur_ligase"/>
    <property type="match status" value="1"/>
</dbReference>
<dbReference type="GO" id="GO:0009252">
    <property type="term" value="P:peptidoglycan biosynthetic process"/>
    <property type="evidence" value="ECO:0007669"/>
    <property type="project" value="UniProtKB-UniRule"/>
</dbReference>
<dbReference type="AlphaFoldDB" id="A0A1H7G6P1"/>
<dbReference type="EMBL" id="FOBH01000001">
    <property type="protein sequence ID" value="SEK31435.1"/>
    <property type="molecule type" value="Genomic_DNA"/>
</dbReference>
<dbReference type="InterPro" id="IPR035911">
    <property type="entry name" value="MurE/MurF_N"/>
</dbReference>
<accession>A0A1H7G6P1</accession>
<dbReference type="GO" id="GO:0071555">
    <property type="term" value="P:cell wall organization"/>
    <property type="evidence" value="ECO:0007669"/>
    <property type="project" value="UniProtKB-KW"/>
</dbReference>
<comment type="subcellular location">
    <subcellularLocation>
        <location evidence="10 11">Cytoplasm</location>
    </subcellularLocation>
</comment>
<dbReference type="Gene3D" id="3.90.190.20">
    <property type="entry name" value="Mur ligase, C-terminal domain"/>
    <property type="match status" value="1"/>
</dbReference>
<evidence type="ECO:0000256" key="6">
    <source>
        <dbReference type="ARBA" id="ARBA00022960"/>
    </source>
</evidence>
<dbReference type="GO" id="GO:0008360">
    <property type="term" value="P:regulation of cell shape"/>
    <property type="evidence" value="ECO:0007669"/>
    <property type="project" value="UniProtKB-KW"/>
</dbReference>
<dbReference type="InterPro" id="IPR004101">
    <property type="entry name" value="Mur_ligase_C"/>
</dbReference>
<keyword evidence="7 10" id="KW-0573">Peptidoglycan synthesis</keyword>
<evidence type="ECO:0000259" key="14">
    <source>
        <dbReference type="Pfam" id="PF08245"/>
    </source>
</evidence>
<name>A0A1H7G6P1_9PROT</name>
<reference evidence="15 16" key="1">
    <citation type="submission" date="2016-10" db="EMBL/GenBank/DDBJ databases">
        <authorList>
            <person name="de Groot N.N."/>
        </authorList>
    </citation>
    <scope>NUCLEOTIDE SEQUENCE [LARGE SCALE GENOMIC DNA]</scope>
    <source>
        <strain evidence="15 16">Nv1</strain>
    </source>
</reference>
<dbReference type="GO" id="GO:0005524">
    <property type="term" value="F:ATP binding"/>
    <property type="evidence" value="ECO:0007669"/>
    <property type="project" value="UniProtKB-UniRule"/>
</dbReference>
<dbReference type="PANTHER" id="PTHR43024">
    <property type="entry name" value="UDP-N-ACETYLMURAMOYL-TRIPEPTIDE--D-ALANYL-D-ALANINE LIGASE"/>
    <property type="match status" value="1"/>
</dbReference>
<protein>
    <recommendedName>
        <fullName evidence="10 11">UDP-N-acetylmuramoyl-tripeptide--D-alanyl-D-alanine ligase</fullName>
        <ecNumber evidence="10 11">6.3.2.10</ecNumber>
    </recommendedName>
    <alternativeName>
        <fullName evidence="10">D-alanyl-D-alanine-adding enzyme</fullName>
    </alternativeName>
</protein>
<dbReference type="Proteomes" id="UP000198620">
    <property type="component" value="Unassembled WGS sequence"/>
</dbReference>
<evidence type="ECO:0000256" key="4">
    <source>
        <dbReference type="ARBA" id="ARBA00022741"/>
    </source>
</evidence>
<feature type="domain" description="Mur ligase N-terminal catalytic" evidence="12">
    <location>
        <begin position="22"/>
        <end position="97"/>
    </location>
</feature>
<keyword evidence="9 10" id="KW-0961">Cell wall biogenesis/degradation</keyword>
<dbReference type="UniPathway" id="UPA00219"/>
<dbReference type="HAMAP" id="MF_02019">
    <property type="entry name" value="MurF"/>
    <property type="match status" value="1"/>
</dbReference>
<dbReference type="SUPFAM" id="SSF53244">
    <property type="entry name" value="MurD-like peptide ligases, peptide-binding domain"/>
    <property type="match status" value="1"/>
</dbReference>
<dbReference type="SUPFAM" id="SSF53623">
    <property type="entry name" value="MurD-like peptide ligases, catalytic domain"/>
    <property type="match status" value="1"/>
</dbReference>